<organism evidence="2 3">
    <name type="scientific">Byssothecium circinans</name>
    <dbReference type="NCBI Taxonomy" id="147558"/>
    <lineage>
        <taxon>Eukaryota</taxon>
        <taxon>Fungi</taxon>
        <taxon>Dikarya</taxon>
        <taxon>Ascomycota</taxon>
        <taxon>Pezizomycotina</taxon>
        <taxon>Dothideomycetes</taxon>
        <taxon>Pleosporomycetidae</taxon>
        <taxon>Pleosporales</taxon>
        <taxon>Massarineae</taxon>
        <taxon>Massarinaceae</taxon>
        <taxon>Byssothecium</taxon>
    </lineage>
</organism>
<keyword evidence="3" id="KW-1185">Reference proteome</keyword>
<accession>A0A6A5TAU5</accession>
<evidence type="ECO:0000256" key="1">
    <source>
        <dbReference type="SAM" id="MobiDB-lite"/>
    </source>
</evidence>
<sequence length="262" mass="28675">MRNRILKNAGGIWTEPPLSRLLPICKSIRAHVAMASFIQNMLWNSVEGFVEAGKRTAGGYAGDALIKAGDLVENSGRSVGNGKLWICAKRDGTAEQWQASNAKRRATAPPSRANDTSPPPKRSPRQHASLPSNAPTPLRPPRASSAWDRRAKPRSVPTNSPAGSSLLRECPVRRASPATQWAGQRAPRLPSLSPSRIRTMSRPAPRPSPTPSQNPMGTAAARRRQQSGQASRSRSSRKRRRKSHHTPVPVARRQYARRHTSP</sequence>
<dbReference type="OrthoDB" id="3945698at2759"/>
<evidence type="ECO:0000313" key="3">
    <source>
        <dbReference type="Proteomes" id="UP000800035"/>
    </source>
</evidence>
<proteinExistence type="predicted"/>
<name>A0A6A5TAU5_9PLEO</name>
<gene>
    <name evidence="2" type="ORF">CC80DRAFT_275501</name>
</gene>
<dbReference type="Proteomes" id="UP000800035">
    <property type="component" value="Unassembled WGS sequence"/>
</dbReference>
<feature type="compositionally biased region" description="Basic residues" evidence="1">
    <location>
        <begin position="234"/>
        <end position="245"/>
    </location>
</feature>
<protein>
    <submittedName>
        <fullName evidence="2">Uncharacterized protein</fullName>
    </submittedName>
</protein>
<dbReference type="AlphaFoldDB" id="A0A6A5TAU5"/>
<reference evidence="2" key="1">
    <citation type="journal article" date="2020" name="Stud. Mycol.">
        <title>101 Dothideomycetes genomes: a test case for predicting lifestyles and emergence of pathogens.</title>
        <authorList>
            <person name="Haridas S."/>
            <person name="Albert R."/>
            <person name="Binder M."/>
            <person name="Bloem J."/>
            <person name="Labutti K."/>
            <person name="Salamov A."/>
            <person name="Andreopoulos B."/>
            <person name="Baker S."/>
            <person name="Barry K."/>
            <person name="Bills G."/>
            <person name="Bluhm B."/>
            <person name="Cannon C."/>
            <person name="Castanera R."/>
            <person name="Culley D."/>
            <person name="Daum C."/>
            <person name="Ezra D."/>
            <person name="Gonzalez J."/>
            <person name="Henrissat B."/>
            <person name="Kuo A."/>
            <person name="Liang C."/>
            <person name="Lipzen A."/>
            <person name="Lutzoni F."/>
            <person name="Magnuson J."/>
            <person name="Mondo S."/>
            <person name="Nolan M."/>
            <person name="Ohm R."/>
            <person name="Pangilinan J."/>
            <person name="Park H.-J."/>
            <person name="Ramirez L."/>
            <person name="Alfaro M."/>
            <person name="Sun H."/>
            <person name="Tritt A."/>
            <person name="Yoshinaga Y."/>
            <person name="Zwiers L.-H."/>
            <person name="Turgeon B."/>
            <person name="Goodwin S."/>
            <person name="Spatafora J."/>
            <person name="Crous P."/>
            <person name="Grigoriev I."/>
        </authorList>
    </citation>
    <scope>NUCLEOTIDE SEQUENCE</scope>
    <source>
        <strain evidence="2">CBS 675.92</strain>
    </source>
</reference>
<feature type="region of interest" description="Disordered" evidence="1">
    <location>
        <begin position="95"/>
        <end position="262"/>
    </location>
</feature>
<dbReference type="EMBL" id="ML977039">
    <property type="protein sequence ID" value="KAF1949274.1"/>
    <property type="molecule type" value="Genomic_DNA"/>
</dbReference>
<evidence type="ECO:0000313" key="2">
    <source>
        <dbReference type="EMBL" id="KAF1949274.1"/>
    </source>
</evidence>